<accession>A0A8T1VKN5</accession>
<organism evidence="1 2">
    <name type="scientific">Phytophthora pseudosyringae</name>
    <dbReference type="NCBI Taxonomy" id="221518"/>
    <lineage>
        <taxon>Eukaryota</taxon>
        <taxon>Sar</taxon>
        <taxon>Stramenopiles</taxon>
        <taxon>Oomycota</taxon>
        <taxon>Peronosporomycetes</taxon>
        <taxon>Peronosporales</taxon>
        <taxon>Peronosporaceae</taxon>
        <taxon>Phytophthora</taxon>
    </lineage>
</organism>
<dbReference type="OrthoDB" id="443402at2759"/>
<dbReference type="Proteomes" id="UP000694044">
    <property type="component" value="Unassembled WGS sequence"/>
</dbReference>
<keyword evidence="2" id="KW-1185">Reference proteome</keyword>
<protein>
    <submittedName>
        <fullName evidence="1">Uncharacterized protein</fullName>
    </submittedName>
</protein>
<proteinExistence type="predicted"/>
<reference evidence="1" key="1">
    <citation type="submission" date="2021-02" db="EMBL/GenBank/DDBJ databases">
        <authorList>
            <person name="Palmer J.M."/>
        </authorList>
    </citation>
    <scope>NUCLEOTIDE SEQUENCE</scope>
    <source>
        <strain evidence="1">SCRP734</strain>
    </source>
</reference>
<comment type="caution">
    <text evidence="1">The sequence shown here is derived from an EMBL/GenBank/DDBJ whole genome shotgun (WGS) entry which is preliminary data.</text>
</comment>
<dbReference type="EMBL" id="JAGDFM010000230">
    <property type="protein sequence ID" value="KAG7381827.1"/>
    <property type="molecule type" value="Genomic_DNA"/>
</dbReference>
<name>A0A8T1VKN5_9STRA</name>
<evidence type="ECO:0000313" key="1">
    <source>
        <dbReference type="EMBL" id="KAG7381827.1"/>
    </source>
</evidence>
<sequence length="315" mass="34369">MRTSFSDLEDKKLVVLVSEYERQGIRVVKKNVARKMPCSRPPKQLEMRLRALKRTYGKQLTSFPPCFFTSSTPPHPSAARFRLLLPTEAEKSVSNIFSDITAADVRQHAGKTEENAGELLPATVSSMIKVVGQVESDDIFLTLALDLEMSSPSSRFRPTLVSVWALKSGGTLLNAPHAKGSDDSLYVSVLSPAPSPLSKELLYGVAAYENYLRPRKLEVSAPAYFHVRSKAPGQDCECFEGNVLNMNMTQPTIVPGGVATTAAMVHCDFTGGFRLGSGGCRGYHCNRGRAVLADDVEHHADGFSEHTATTDDYIG</sequence>
<evidence type="ECO:0000313" key="2">
    <source>
        <dbReference type="Proteomes" id="UP000694044"/>
    </source>
</evidence>
<dbReference type="AlphaFoldDB" id="A0A8T1VKN5"/>
<gene>
    <name evidence="1" type="ORF">PHYPSEUDO_005610</name>
</gene>